<dbReference type="RefSeq" id="WP_139640430.1">
    <property type="nucleotide sequence ID" value="NZ_BAAAZS010000164.1"/>
</dbReference>
<organism evidence="1 2">
    <name type="scientific">Streptomyces sedi</name>
    <dbReference type="NCBI Taxonomy" id="555059"/>
    <lineage>
        <taxon>Bacteria</taxon>
        <taxon>Bacillati</taxon>
        <taxon>Actinomycetota</taxon>
        <taxon>Actinomycetes</taxon>
        <taxon>Kitasatosporales</taxon>
        <taxon>Streptomycetaceae</taxon>
        <taxon>Streptomyces</taxon>
    </lineage>
</organism>
<reference evidence="1 2" key="1">
    <citation type="submission" date="2019-06" db="EMBL/GenBank/DDBJ databases">
        <title>Draft genome of Streptomyces sedi sp. JCM16909.</title>
        <authorList>
            <person name="Klykleung N."/>
            <person name="Tanasupawat S."/>
            <person name="Kudo T."/>
            <person name="Yuki M."/>
            <person name="Ohkuma M."/>
        </authorList>
    </citation>
    <scope>NUCLEOTIDE SEQUENCE [LARGE SCALE GENOMIC DNA]</scope>
    <source>
        <strain evidence="1 2">JCM 16909</strain>
    </source>
</reference>
<name>A0A5C4VC05_9ACTN</name>
<comment type="caution">
    <text evidence="1">The sequence shown here is derived from an EMBL/GenBank/DDBJ whole genome shotgun (WGS) entry which is preliminary data.</text>
</comment>
<sequence length="142" mass="15345">MTGNFVATSYAYRHISGPWGLLVDLTASVRANEPTGAAVPVADGLSLEVRDQNTTEEDREQLVPGLLYAAPAIRTAVGTAQVTVTVERLDYPLTDYQPEAAALAVLGWAAEYFGFPPLPAEARYDRASNRYDVVLGEADETR</sequence>
<dbReference type="AlphaFoldDB" id="A0A5C4VC05"/>
<proteinExistence type="predicted"/>
<dbReference type="OrthoDB" id="3297514at2"/>
<keyword evidence="2" id="KW-1185">Reference proteome</keyword>
<evidence type="ECO:0000313" key="2">
    <source>
        <dbReference type="Proteomes" id="UP000311713"/>
    </source>
</evidence>
<evidence type="ECO:0000313" key="1">
    <source>
        <dbReference type="EMBL" id="TNM33332.1"/>
    </source>
</evidence>
<dbReference type="Proteomes" id="UP000311713">
    <property type="component" value="Unassembled WGS sequence"/>
</dbReference>
<accession>A0A5C4VC05</accession>
<gene>
    <name evidence="1" type="ORF">FH715_02885</name>
</gene>
<dbReference type="EMBL" id="VDGT01000002">
    <property type="protein sequence ID" value="TNM33332.1"/>
    <property type="molecule type" value="Genomic_DNA"/>
</dbReference>
<protein>
    <submittedName>
        <fullName evidence="1">Uncharacterized protein</fullName>
    </submittedName>
</protein>